<sequence>MVSDDPSYSILLELSRTSKNSRYFPVSAVSFTASFISN</sequence>
<name>I2NTF6_NEISI</name>
<gene>
    <name evidence="1" type="ORF">HMPREF1051_0901</name>
</gene>
<comment type="caution">
    <text evidence="1">The sequence shown here is derived from an EMBL/GenBank/DDBJ whole genome shotgun (WGS) entry which is preliminary data.</text>
</comment>
<dbReference type="Proteomes" id="UP000004473">
    <property type="component" value="Unassembled WGS sequence"/>
</dbReference>
<dbReference type="AlphaFoldDB" id="I2NTF6"/>
<protein>
    <submittedName>
        <fullName evidence="1">Uncharacterized protein</fullName>
    </submittedName>
</protein>
<evidence type="ECO:0000313" key="1">
    <source>
        <dbReference type="EMBL" id="EIG29117.1"/>
    </source>
</evidence>
<proteinExistence type="predicted"/>
<evidence type="ECO:0000313" key="2">
    <source>
        <dbReference type="Proteomes" id="UP000004473"/>
    </source>
</evidence>
<organism evidence="1 2">
    <name type="scientific">Neisseria sicca VK64</name>
    <dbReference type="NCBI Taxonomy" id="1095748"/>
    <lineage>
        <taxon>Bacteria</taxon>
        <taxon>Pseudomonadati</taxon>
        <taxon>Pseudomonadota</taxon>
        <taxon>Betaproteobacteria</taxon>
        <taxon>Neisseriales</taxon>
        <taxon>Neisseriaceae</taxon>
        <taxon>Neisseria</taxon>
    </lineage>
</organism>
<reference evidence="1 2" key="1">
    <citation type="submission" date="2012-04" db="EMBL/GenBank/DDBJ databases">
        <authorList>
            <person name="Harkins D.M."/>
            <person name="Madupu R."/>
            <person name="Durkin A.S."/>
            <person name="Torralba M."/>
            <person name="Methe B."/>
            <person name="Sutton G.G."/>
            <person name="Nelson K.E."/>
        </authorList>
    </citation>
    <scope>NUCLEOTIDE SEQUENCE [LARGE SCALE GENOMIC DNA]</scope>
    <source>
        <strain evidence="1 2">VK64</strain>
    </source>
</reference>
<accession>I2NTF6</accession>
<dbReference type="EMBL" id="AJMT01000087">
    <property type="protein sequence ID" value="EIG29117.1"/>
    <property type="molecule type" value="Genomic_DNA"/>
</dbReference>